<keyword evidence="1" id="KW-1133">Transmembrane helix</keyword>
<evidence type="ECO:0000313" key="2">
    <source>
        <dbReference type="EMBL" id="CAK9857488.1"/>
    </source>
</evidence>
<accession>A0ABP1A395</accession>
<evidence type="ECO:0000256" key="1">
    <source>
        <dbReference type="SAM" id="Phobius"/>
    </source>
</evidence>
<dbReference type="Proteomes" id="UP001497522">
    <property type="component" value="Chromosome 1"/>
</dbReference>
<feature type="transmembrane region" description="Helical" evidence="1">
    <location>
        <begin position="243"/>
        <end position="263"/>
    </location>
</feature>
<evidence type="ECO:0000313" key="3">
    <source>
        <dbReference type="Proteomes" id="UP001497522"/>
    </source>
</evidence>
<keyword evidence="3" id="KW-1185">Reference proteome</keyword>
<feature type="non-terminal residue" evidence="2">
    <location>
        <position position="333"/>
    </location>
</feature>
<name>A0ABP1A395_9BRYO</name>
<protein>
    <recommendedName>
        <fullName evidence="4">Small multi-drug export protein</fullName>
    </recommendedName>
</protein>
<dbReference type="PANTHER" id="PTHR36007">
    <property type="entry name" value="TRANSPORT PROTEIN-RELATED"/>
    <property type="match status" value="1"/>
</dbReference>
<feature type="transmembrane region" description="Helical" evidence="1">
    <location>
        <begin position="187"/>
        <end position="208"/>
    </location>
</feature>
<evidence type="ECO:0008006" key="4">
    <source>
        <dbReference type="Google" id="ProtNLM"/>
    </source>
</evidence>
<feature type="transmembrane region" description="Helical" evidence="1">
    <location>
        <begin position="304"/>
        <end position="322"/>
    </location>
</feature>
<proteinExistence type="predicted"/>
<dbReference type="EMBL" id="OZ023702">
    <property type="protein sequence ID" value="CAK9857488.1"/>
    <property type="molecule type" value="Genomic_DNA"/>
</dbReference>
<keyword evidence="1" id="KW-0812">Transmembrane</keyword>
<dbReference type="InterPro" id="IPR009577">
    <property type="entry name" value="Sm_multidrug_ex"/>
</dbReference>
<sequence length="333" mass="36664">EAPRRAMAAAARTLHSSSSSSSSSSLFRPRVFALSFNRCTTLQTRVLNRQPYFSQTLYLKWDHSLRHQKVTWRSSSTVNVKCNLESSSTEDILPPKRVITNVSLRVFPSTAIKIGLLTVVSITFLQTAAALAATHSIGKSSLGLKVATFLRGSGWADEVVVAVIAMLPVLELRGAIPVGYWMGIPPLITYVLSVFGNMLPIPVVFLYFEQLLEFVASRSARAKWLVNKIFESTRQKAGPIQEFQWLGLMLFVAVPFPGTGAWSGGMAASILGMNFWDAMSANFVGVLLAGILVNILVTVGTREAVFMGIAMFIISTFMWRILRFLQQKGNHEA</sequence>
<gene>
    <name evidence="2" type="ORF">CSSPJE1EN2_LOCUS483</name>
</gene>
<keyword evidence="1" id="KW-0472">Membrane</keyword>
<feature type="transmembrane region" description="Helical" evidence="1">
    <location>
        <begin position="275"/>
        <end position="297"/>
    </location>
</feature>
<feature type="transmembrane region" description="Helical" evidence="1">
    <location>
        <begin position="114"/>
        <end position="138"/>
    </location>
</feature>
<reference evidence="2 3" key="1">
    <citation type="submission" date="2024-03" db="EMBL/GenBank/DDBJ databases">
        <authorList>
            <consortium name="ELIXIR-Norway"/>
            <consortium name="Elixir Norway"/>
        </authorList>
    </citation>
    <scope>NUCLEOTIDE SEQUENCE [LARGE SCALE GENOMIC DNA]</scope>
</reference>
<dbReference type="Pfam" id="PF06695">
    <property type="entry name" value="Sm_multidrug_ex"/>
    <property type="match status" value="1"/>
</dbReference>
<organism evidence="2 3">
    <name type="scientific">Sphagnum jensenii</name>
    <dbReference type="NCBI Taxonomy" id="128206"/>
    <lineage>
        <taxon>Eukaryota</taxon>
        <taxon>Viridiplantae</taxon>
        <taxon>Streptophyta</taxon>
        <taxon>Embryophyta</taxon>
        <taxon>Bryophyta</taxon>
        <taxon>Sphagnophytina</taxon>
        <taxon>Sphagnopsida</taxon>
        <taxon>Sphagnales</taxon>
        <taxon>Sphagnaceae</taxon>
        <taxon>Sphagnum</taxon>
    </lineage>
</organism>
<dbReference type="PANTHER" id="PTHR36007:SF2">
    <property type="entry name" value="TRANSPORT PROTEIN-RELATED"/>
    <property type="match status" value="1"/>
</dbReference>